<feature type="compositionally biased region" description="Basic and acidic residues" evidence="1">
    <location>
        <begin position="21"/>
        <end position="42"/>
    </location>
</feature>
<name>A0A834BY98_ORYME</name>
<dbReference type="Proteomes" id="UP000646548">
    <property type="component" value="Unassembled WGS sequence"/>
</dbReference>
<dbReference type="EMBL" id="WKFB01000825">
    <property type="protein sequence ID" value="KAF6717608.1"/>
    <property type="molecule type" value="Genomic_DNA"/>
</dbReference>
<gene>
    <name evidence="2" type="ORF">FQA47_010210</name>
</gene>
<dbReference type="AlphaFoldDB" id="A0A834BY98"/>
<evidence type="ECO:0000256" key="1">
    <source>
        <dbReference type="SAM" id="MobiDB-lite"/>
    </source>
</evidence>
<comment type="caution">
    <text evidence="2">The sequence shown here is derived from an EMBL/GenBank/DDBJ whole genome shotgun (WGS) entry which is preliminary data.</text>
</comment>
<evidence type="ECO:0000313" key="2">
    <source>
        <dbReference type="EMBL" id="KAF6717608.1"/>
    </source>
</evidence>
<protein>
    <submittedName>
        <fullName evidence="2">Uncharacterized protein</fullName>
    </submittedName>
</protein>
<feature type="compositionally biased region" description="Basic and acidic residues" evidence="1">
    <location>
        <begin position="1"/>
        <end position="14"/>
    </location>
</feature>
<sequence>MGKGESDDWDEKPHYVQQTQPEKHEDTKPKKEEKDKDKEKKKGCPKCCLKFRDCMMSPECGRALQISSVVAWCGMCINMWTFRPKNQDESRLYVLWSRQGLQEVVGTRRNPYPYLSMTQCANF</sequence>
<accession>A0A834BY98</accession>
<proteinExistence type="predicted"/>
<evidence type="ECO:0000313" key="3">
    <source>
        <dbReference type="Proteomes" id="UP000646548"/>
    </source>
</evidence>
<feature type="region of interest" description="Disordered" evidence="1">
    <location>
        <begin position="1"/>
        <end position="43"/>
    </location>
</feature>
<organism evidence="2 3">
    <name type="scientific">Oryzias melastigma</name>
    <name type="common">Marine medaka</name>
    <dbReference type="NCBI Taxonomy" id="30732"/>
    <lineage>
        <taxon>Eukaryota</taxon>
        <taxon>Metazoa</taxon>
        <taxon>Chordata</taxon>
        <taxon>Craniata</taxon>
        <taxon>Vertebrata</taxon>
        <taxon>Euteleostomi</taxon>
        <taxon>Actinopterygii</taxon>
        <taxon>Neopterygii</taxon>
        <taxon>Teleostei</taxon>
        <taxon>Neoteleostei</taxon>
        <taxon>Acanthomorphata</taxon>
        <taxon>Ovalentaria</taxon>
        <taxon>Atherinomorphae</taxon>
        <taxon>Beloniformes</taxon>
        <taxon>Adrianichthyidae</taxon>
        <taxon>Oryziinae</taxon>
        <taxon>Oryzias</taxon>
    </lineage>
</organism>
<reference evidence="2" key="1">
    <citation type="journal article" name="BMC Genomics">
        <title>Long-read sequencing and de novo genome assembly of marine medaka (Oryzias melastigma).</title>
        <authorList>
            <person name="Liang P."/>
            <person name="Saqib H.S.A."/>
            <person name="Ni X."/>
            <person name="Shen Y."/>
        </authorList>
    </citation>
    <scope>NUCLEOTIDE SEQUENCE</scope>
    <source>
        <strain evidence="2">Bigg-433</strain>
    </source>
</reference>